<gene>
    <name evidence="2" type="ORF">SVUK_LOCUS12797</name>
</gene>
<feature type="compositionally biased region" description="Basic and acidic residues" evidence="1">
    <location>
        <begin position="135"/>
        <end position="149"/>
    </location>
</feature>
<feature type="compositionally biased region" description="Pro residues" evidence="1">
    <location>
        <begin position="199"/>
        <end position="214"/>
    </location>
</feature>
<feature type="compositionally biased region" description="Polar residues" evidence="1">
    <location>
        <begin position="117"/>
        <end position="134"/>
    </location>
</feature>
<accession>A0A3P7JCQ8</accession>
<organism evidence="2 3">
    <name type="scientific">Strongylus vulgaris</name>
    <name type="common">Blood worm</name>
    <dbReference type="NCBI Taxonomy" id="40348"/>
    <lineage>
        <taxon>Eukaryota</taxon>
        <taxon>Metazoa</taxon>
        <taxon>Ecdysozoa</taxon>
        <taxon>Nematoda</taxon>
        <taxon>Chromadorea</taxon>
        <taxon>Rhabditida</taxon>
        <taxon>Rhabditina</taxon>
        <taxon>Rhabditomorpha</taxon>
        <taxon>Strongyloidea</taxon>
        <taxon>Strongylidae</taxon>
        <taxon>Strongylus</taxon>
    </lineage>
</organism>
<feature type="compositionally biased region" description="Basic and acidic residues" evidence="1">
    <location>
        <begin position="219"/>
        <end position="232"/>
    </location>
</feature>
<dbReference type="OrthoDB" id="5859046at2759"/>
<dbReference type="EMBL" id="UYYB01100178">
    <property type="protein sequence ID" value="VDM77799.1"/>
    <property type="molecule type" value="Genomic_DNA"/>
</dbReference>
<proteinExistence type="predicted"/>
<feature type="region of interest" description="Disordered" evidence="1">
    <location>
        <begin position="1"/>
        <end position="56"/>
    </location>
</feature>
<feature type="compositionally biased region" description="Polar residues" evidence="1">
    <location>
        <begin position="1"/>
        <end position="10"/>
    </location>
</feature>
<dbReference type="AlphaFoldDB" id="A0A3P7JCQ8"/>
<evidence type="ECO:0000313" key="3">
    <source>
        <dbReference type="Proteomes" id="UP000270094"/>
    </source>
</evidence>
<name>A0A3P7JCQ8_STRVU</name>
<feature type="compositionally biased region" description="Basic and acidic residues" evidence="1">
    <location>
        <begin position="239"/>
        <end position="250"/>
    </location>
</feature>
<feature type="compositionally biased region" description="Pro residues" evidence="1">
    <location>
        <begin position="251"/>
        <end position="261"/>
    </location>
</feature>
<feature type="compositionally biased region" description="Polar residues" evidence="1">
    <location>
        <begin position="157"/>
        <end position="166"/>
    </location>
</feature>
<evidence type="ECO:0000256" key="1">
    <source>
        <dbReference type="SAM" id="MobiDB-lite"/>
    </source>
</evidence>
<keyword evidence="3" id="KW-1185">Reference proteome</keyword>
<protein>
    <submittedName>
        <fullName evidence="2">Uncharacterized protein</fullName>
    </submittedName>
</protein>
<feature type="region of interest" description="Disordered" evidence="1">
    <location>
        <begin position="86"/>
        <end position="276"/>
    </location>
</feature>
<sequence length="276" mass="30161">MDGPIDSTQPHTHHDIHSIKPILVDTSFEPHRVGSPASRNSPAYSLPKTPPPKTTIGELLVKDQQPLPVPPPSRCPVVPIQHHVAKTEIRRLPNPEDDGDELERKLAAQRAKKQYASMPSPNSTVIFSSSNDSAETSHSDPKPEVKEPCTEPLPSHPQENIPSKPQNVVEVQAEVHSSSDHTDHKLFRKSPSPLNLRSPAPPSSPPPPPPPPPQLVRNISREGSVDRVKDSLKNTLDPDDLRSLILEEIRSPPPVPPPKPLSRPQSPAIAKVRSTA</sequence>
<dbReference type="Proteomes" id="UP000270094">
    <property type="component" value="Unassembled WGS sequence"/>
</dbReference>
<evidence type="ECO:0000313" key="2">
    <source>
        <dbReference type="EMBL" id="VDM77799.1"/>
    </source>
</evidence>
<reference evidence="2 3" key="1">
    <citation type="submission" date="2018-11" db="EMBL/GenBank/DDBJ databases">
        <authorList>
            <consortium name="Pathogen Informatics"/>
        </authorList>
    </citation>
    <scope>NUCLEOTIDE SEQUENCE [LARGE SCALE GENOMIC DNA]</scope>
</reference>